<evidence type="ECO:0000259" key="1">
    <source>
        <dbReference type="Pfam" id="PF12697"/>
    </source>
</evidence>
<dbReference type="KEGG" id="aaeo:BJI67_14725"/>
<dbReference type="SUPFAM" id="SSF53474">
    <property type="entry name" value="alpha/beta-Hydrolases"/>
    <property type="match status" value="1"/>
</dbReference>
<dbReference type="InterPro" id="IPR029058">
    <property type="entry name" value="AB_hydrolase_fold"/>
</dbReference>
<dbReference type="AlphaFoldDB" id="A0A1D8KCH9"/>
<dbReference type="PANTHER" id="PTHR43433">
    <property type="entry name" value="HYDROLASE, ALPHA/BETA FOLD FAMILY PROTEIN"/>
    <property type="match status" value="1"/>
</dbReference>
<dbReference type="EMBL" id="CP017448">
    <property type="protein sequence ID" value="AOV18668.1"/>
    <property type="molecule type" value="Genomic_DNA"/>
</dbReference>
<feature type="domain" description="AB hydrolase-1" evidence="1">
    <location>
        <begin position="7"/>
        <end position="225"/>
    </location>
</feature>
<protein>
    <recommendedName>
        <fullName evidence="1">AB hydrolase-1 domain-containing protein</fullName>
    </recommendedName>
</protein>
<accession>A0A1D8KCH9</accession>
<dbReference type="InterPro" id="IPR000073">
    <property type="entry name" value="AB_hydrolase_1"/>
</dbReference>
<evidence type="ECO:0000313" key="3">
    <source>
        <dbReference type="Proteomes" id="UP000095342"/>
    </source>
</evidence>
<name>A0A1D8KCH9_9GAMM</name>
<dbReference type="Gene3D" id="3.40.50.1820">
    <property type="entry name" value="alpha/beta hydrolase"/>
    <property type="match status" value="1"/>
</dbReference>
<dbReference type="PANTHER" id="PTHR43433:SF5">
    <property type="entry name" value="AB HYDROLASE-1 DOMAIN-CONTAINING PROTEIN"/>
    <property type="match status" value="1"/>
</dbReference>
<dbReference type="Proteomes" id="UP000095342">
    <property type="component" value="Chromosome"/>
</dbReference>
<dbReference type="Pfam" id="PF12697">
    <property type="entry name" value="Abhydrolase_6"/>
    <property type="match status" value="1"/>
</dbReference>
<keyword evidence="3" id="KW-1185">Reference proteome</keyword>
<gene>
    <name evidence="2" type="ORF">BJI67_14725</name>
</gene>
<dbReference type="InterPro" id="IPR050471">
    <property type="entry name" value="AB_hydrolase"/>
</dbReference>
<proteinExistence type="predicted"/>
<organism evidence="2 3">
    <name type="scientific">Acidihalobacter aeolianus</name>
    <dbReference type="NCBI Taxonomy" id="2792603"/>
    <lineage>
        <taxon>Bacteria</taxon>
        <taxon>Pseudomonadati</taxon>
        <taxon>Pseudomonadota</taxon>
        <taxon>Gammaproteobacteria</taxon>
        <taxon>Chromatiales</taxon>
        <taxon>Ectothiorhodospiraceae</taxon>
        <taxon>Acidihalobacter</taxon>
    </lineage>
</organism>
<reference evidence="2 3" key="1">
    <citation type="submission" date="2016-09" db="EMBL/GenBank/DDBJ databases">
        <title>Acidihalobacter prosperus V6 (DSM14174).</title>
        <authorList>
            <person name="Khaleque H.N."/>
            <person name="Ramsay J.P."/>
            <person name="Murphy R.J.T."/>
            <person name="Kaksonen A.H."/>
            <person name="Boxall N.J."/>
            <person name="Watkin E.L.J."/>
        </authorList>
    </citation>
    <scope>NUCLEOTIDE SEQUENCE [LARGE SCALE GENOMIC DNA]</scope>
    <source>
        <strain evidence="2 3">V6</strain>
    </source>
</reference>
<sequence length="233" mass="24492">MHAGALAPLIDELATKFRVTSIDLPGHGLNLASVWPEEIEALARELLAAAPSHATWLGWSLGGLASIAAARLARDRVDRLVLLASTPRFTAAGDWPGAMPRAELDAFARRLDRNPARALSRFDALLFKGSANAASGLRRLHELLGGVRANTSALQGGLRMLIEADERAGLAAFGKPVGVVWGDGDPLIPVSCAHDLARLAPRMRIVGGVGAGHAPFILDAGTVADALWMLIAE</sequence>
<evidence type="ECO:0000313" key="2">
    <source>
        <dbReference type="EMBL" id="AOV18668.1"/>
    </source>
</evidence>